<dbReference type="PRINTS" id="PR00368">
    <property type="entry name" value="FADPNR"/>
</dbReference>
<gene>
    <name evidence="19" type="ORF">LC0644_1516</name>
</gene>
<dbReference type="GO" id="GO:0005737">
    <property type="term" value="C:cytoplasm"/>
    <property type="evidence" value="ECO:0007669"/>
    <property type="project" value="UniProtKB-SubCell"/>
</dbReference>
<dbReference type="InterPro" id="IPR001100">
    <property type="entry name" value="Pyr_nuc-diS_OxRdtase"/>
</dbReference>
<dbReference type="Gene3D" id="3.50.50.60">
    <property type="entry name" value="FAD/NAD(P)-binding domain"/>
    <property type="match status" value="2"/>
</dbReference>
<dbReference type="Gene3D" id="3.30.390.30">
    <property type="match status" value="1"/>
</dbReference>
<dbReference type="InterPro" id="IPR036188">
    <property type="entry name" value="FAD/NAD-bd_sf"/>
</dbReference>
<feature type="binding site" evidence="14">
    <location>
        <position position="51"/>
    </location>
    <ligand>
        <name>FAD</name>
        <dbReference type="ChEBI" id="CHEBI:57692"/>
    </ligand>
</feature>
<comment type="miscellaneous">
    <text evidence="16">The active site is a redox-active disulfide bond.</text>
</comment>
<dbReference type="Pfam" id="PF02852">
    <property type="entry name" value="Pyr_redox_dim"/>
    <property type="match status" value="1"/>
</dbReference>
<organism evidence="19 20">
    <name type="scientific">Lacticaseibacillus paracasei NRIC 0644</name>
    <dbReference type="NCBI Taxonomy" id="1435038"/>
    <lineage>
        <taxon>Bacteria</taxon>
        <taxon>Bacillati</taxon>
        <taxon>Bacillota</taxon>
        <taxon>Bacilli</taxon>
        <taxon>Lactobacillales</taxon>
        <taxon>Lactobacillaceae</taxon>
        <taxon>Lacticaseibacillus</taxon>
    </lineage>
</organism>
<dbReference type="RefSeq" id="WP_045625065.1">
    <property type="nucleotide sequence ID" value="NZ_BAYM01000089.1"/>
</dbReference>
<name>A0A0C9QAR0_LACPA</name>
<evidence type="ECO:0000256" key="16">
    <source>
        <dbReference type="RuleBase" id="RU003692"/>
    </source>
</evidence>
<evidence type="ECO:0000259" key="17">
    <source>
        <dbReference type="Pfam" id="PF02852"/>
    </source>
</evidence>
<keyword evidence="10" id="KW-1015">Disulfide bond</keyword>
<evidence type="ECO:0000256" key="9">
    <source>
        <dbReference type="ARBA" id="ARBA00023027"/>
    </source>
</evidence>
<evidence type="ECO:0000256" key="7">
    <source>
        <dbReference type="ARBA" id="ARBA00022827"/>
    </source>
</evidence>
<reference evidence="20" key="1">
    <citation type="submission" date="2014-05" db="EMBL/GenBank/DDBJ databases">
        <title>Whole genome sequencing of Lactobacillus casei NRIC0644.</title>
        <authorList>
            <person name="Atarashi H."/>
            <person name="Yoshida Y."/>
            <person name="Fujimura S."/>
            <person name="Tanaka N."/>
            <person name="Shiwa Y."/>
            <person name="Yoshikawa H."/>
            <person name="Okada S."/>
            <person name="Nakagawa J."/>
        </authorList>
    </citation>
    <scope>NUCLEOTIDE SEQUENCE [LARGE SCALE GENOMIC DNA]</scope>
    <source>
        <strain evidence="20">NRIC0644</strain>
    </source>
</reference>
<evidence type="ECO:0000256" key="4">
    <source>
        <dbReference type="ARBA" id="ARBA00016961"/>
    </source>
</evidence>
<dbReference type="InterPro" id="IPR012999">
    <property type="entry name" value="Pyr_OxRdtase_I_AS"/>
</dbReference>
<dbReference type="AlphaFoldDB" id="A0A0C9QAR0"/>
<keyword evidence="7 14" id="KW-0274">FAD</keyword>
<evidence type="ECO:0000256" key="11">
    <source>
        <dbReference type="ARBA" id="ARBA00023284"/>
    </source>
</evidence>
<evidence type="ECO:0000256" key="8">
    <source>
        <dbReference type="ARBA" id="ARBA00023002"/>
    </source>
</evidence>
<comment type="similarity">
    <text evidence="2 16">Belongs to the class-I pyridine nucleotide-disulfide oxidoreductase family.</text>
</comment>
<comment type="catalytic activity">
    <reaction evidence="12 16">
        <text>N(6)-[(R)-dihydrolipoyl]-L-lysyl-[protein] + NAD(+) = N(6)-[(R)-lipoyl]-L-lysyl-[protein] + NADH + H(+)</text>
        <dbReference type="Rhea" id="RHEA:15045"/>
        <dbReference type="Rhea" id="RHEA-COMP:10474"/>
        <dbReference type="Rhea" id="RHEA-COMP:10475"/>
        <dbReference type="ChEBI" id="CHEBI:15378"/>
        <dbReference type="ChEBI" id="CHEBI:57540"/>
        <dbReference type="ChEBI" id="CHEBI:57945"/>
        <dbReference type="ChEBI" id="CHEBI:83099"/>
        <dbReference type="ChEBI" id="CHEBI:83100"/>
        <dbReference type="EC" id="1.8.1.4"/>
    </reaction>
</comment>
<evidence type="ECO:0000256" key="1">
    <source>
        <dbReference type="ARBA" id="ARBA00004496"/>
    </source>
</evidence>
<evidence type="ECO:0000256" key="13">
    <source>
        <dbReference type="PIRSR" id="PIRSR000350-2"/>
    </source>
</evidence>
<dbReference type="NCBIfam" id="TIGR01350">
    <property type="entry name" value="lipoamide_DH"/>
    <property type="match status" value="1"/>
</dbReference>
<keyword evidence="5" id="KW-0963">Cytoplasm</keyword>
<protein>
    <recommendedName>
        <fullName evidence="4 16">Dihydrolipoyl dehydrogenase</fullName>
        <ecNumber evidence="3 16">1.8.1.4</ecNumber>
    </recommendedName>
</protein>
<keyword evidence="9 14" id="KW-0520">NAD</keyword>
<feature type="binding site" evidence="14">
    <location>
        <position position="213"/>
    </location>
    <ligand>
        <name>NAD(+)</name>
        <dbReference type="ChEBI" id="CHEBI:57540"/>
    </ligand>
</feature>
<dbReference type="InterPro" id="IPR016156">
    <property type="entry name" value="FAD/NAD-linked_Rdtase_dimer_sf"/>
</dbReference>
<feature type="binding site" evidence="14">
    <location>
        <begin position="190"/>
        <end position="197"/>
    </location>
    <ligand>
        <name>NAD(+)</name>
        <dbReference type="ChEBI" id="CHEBI:57540"/>
    </ligand>
</feature>
<feature type="disulfide bond" description="Redox-active" evidence="15">
    <location>
        <begin position="42"/>
        <end position="47"/>
    </location>
</feature>
<evidence type="ECO:0000256" key="15">
    <source>
        <dbReference type="PIRSR" id="PIRSR000350-4"/>
    </source>
</evidence>
<evidence type="ECO:0000313" key="19">
    <source>
        <dbReference type="EMBL" id="GAN36927.1"/>
    </source>
</evidence>
<evidence type="ECO:0000256" key="14">
    <source>
        <dbReference type="PIRSR" id="PIRSR000350-3"/>
    </source>
</evidence>
<proteinExistence type="inferred from homology"/>
<dbReference type="PANTHER" id="PTHR22912">
    <property type="entry name" value="DISULFIDE OXIDOREDUCTASE"/>
    <property type="match status" value="1"/>
</dbReference>
<feature type="binding site" evidence="14">
    <location>
        <begin position="153"/>
        <end position="155"/>
    </location>
    <ligand>
        <name>FAD</name>
        <dbReference type="ChEBI" id="CHEBI:57692"/>
    </ligand>
</feature>
<comment type="caution">
    <text evidence="19">The sequence shown here is derived from an EMBL/GenBank/DDBJ whole genome shotgun (WGS) entry which is preliminary data.</text>
</comment>
<dbReference type="PIRSF" id="PIRSF000350">
    <property type="entry name" value="Mercury_reductase_MerA"/>
    <property type="match status" value="1"/>
</dbReference>
<keyword evidence="11 16" id="KW-0676">Redox-active center</keyword>
<feature type="binding site" evidence="14">
    <location>
        <position position="278"/>
    </location>
    <ligand>
        <name>NAD(+)</name>
        <dbReference type="ChEBI" id="CHEBI:57540"/>
    </ligand>
</feature>
<feature type="domain" description="FAD/NAD(P)-binding" evidence="18">
    <location>
        <begin position="6"/>
        <end position="333"/>
    </location>
</feature>
<evidence type="ECO:0000256" key="10">
    <source>
        <dbReference type="ARBA" id="ARBA00023157"/>
    </source>
</evidence>
<dbReference type="GO" id="GO:0050660">
    <property type="term" value="F:flavin adenine dinucleotide binding"/>
    <property type="evidence" value="ECO:0007669"/>
    <property type="project" value="InterPro"/>
</dbReference>
<feature type="active site" description="Proton acceptor" evidence="13">
    <location>
        <position position="450"/>
    </location>
</feature>
<evidence type="ECO:0000259" key="18">
    <source>
        <dbReference type="Pfam" id="PF07992"/>
    </source>
</evidence>
<dbReference type="EC" id="1.8.1.4" evidence="3 16"/>
<feature type="domain" description="Pyridine nucleotide-disulphide oxidoreductase dimerisation" evidence="17">
    <location>
        <begin position="353"/>
        <end position="460"/>
    </location>
</feature>
<feature type="binding site" evidence="14">
    <location>
        <position position="318"/>
    </location>
    <ligand>
        <name>FAD</name>
        <dbReference type="ChEBI" id="CHEBI:57692"/>
    </ligand>
</feature>
<dbReference type="SUPFAM" id="SSF51905">
    <property type="entry name" value="FAD/NAD(P)-binding domain"/>
    <property type="match status" value="1"/>
</dbReference>
<dbReference type="PANTHER" id="PTHR22912:SF217">
    <property type="entry name" value="DIHYDROLIPOYL DEHYDROGENASE"/>
    <property type="match status" value="1"/>
</dbReference>
<evidence type="ECO:0000256" key="3">
    <source>
        <dbReference type="ARBA" id="ARBA00012608"/>
    </source>
</evidence>
<dbReference type="PRINTS" id="PR00411">
    <property type="entry name" value="PNDRDTASEI"/>
</dbReference>
<dbReference type="Proteomes" id="UP000032552">
    <property type="component" value="Unassembled WGS sequence"/>
</dbReference>
<dbReference type="SUPFAM" id="SSF55424">
    <property type="entry name" value="FAD/NAD-linked reductases, dimerisation (C-terminal) domain"/>
    <property type="match status" value="1"/>
</dbReference>
<comment type="cofactor">
    <cofactor evidence="14 16">
        <name>FAD</name>
        <dbReference type="ChEBI" id="CHEBI:57692"/>
    </cofactor>
    <text evidence="14 16">Binds 1 FAD per subunit.</text>
</comment>
<dbReference type="InterPro" id="IPR006258">
    <property type="entry name" value="Lipoamide_DH"/>
</dbReference>
<dbReference type="PROSITE" id="PS00076">
    <property type="entry name" value="PYRIDINE_REDOX_1"/>
    <property type="match status" value="1"/>
</dbReference>
<keyword evidence="8 16" id="KW-0560">Oxidoreductase</keyword>
<dbReference type="GO" id="GO:0004148">
    <property type="term" value="F:dihydrolipoyl dehydrogenase (NADH) activity"/>
    <property type="evidence" value="ECO:0007669"/>
    <property type="project" value="UniProtKB-EC"/>
</dbReference>
<dbReference type="FunFam" id="3.30.390.30:FF:000001">
    <property type="entry name" value="Dihydrolipoyl dehydrogenase"/>
    <property type="match status" value="1"/>
</dbReference>
<evidence type="ECO:0000256" key="6">
    <source>
        <dbReference type="ARBA" id="ARBA00022630"/>
    </source>
</evidence>
<dbReference type="GO" id="GO:0006103">
    <property type="term" value="P:2-oxoglutarate metabolic process"/>
    <property type="evidence" value="ECO:0007669"/>
    <property type="project" value="TreeGrafter"/>
</dbReference>
<evidence type="ECO:0000256" key="2">
    <source>
        <dbReference type="ARBA" id="ARBA00007532"/>
    </source>
</evidence>
<evidence type="ECO:0000313" key="20">
    <source>
        <dbReference type="Proteomes" id="UP000032552"/>
    </source>
</evidence>
<dbReference type="InterPro" id="IPR050151">
    <property type="entry name" value="Class-I_Pyr_Nuc-Dis_Oxidored"/>
</dbReference>
<evidence type="ECO:0000256" key="12">
    <source>
        <dbReference type="ARBA" id="ARBA00049187"/>
    </source>
</evidence>
<evidence type="ECO:0000256" key="5">
    <source>
        <dbReference type="ARBA" id="ARBA00022490"/>
    </source>
</evidence>
<accession>A0A0C9QAR0</accession>
<sequence>MTMNTDLVVLGGGPGGYVAAIRAAQLGMQVVLVEKAKVGGICLHKGCIPTKSLLHSGETLRLMQSAATFGGIIEGKVGIDFAKIQARKATVVDQLYRGVQGLMKKNKITVLNGTGAVLGPSIFSPVSGTVSVTFDDKSKEDVMIVPKHVIIATGSSPKTLPSLPIDEKMILTSNGMLELTALPKKVAIIGGGVIGVEWASLLNDFGVDVTIVEFLDQLVINESQTIARELQKQLENRGIHIQLGAKVEQATIKNKQVVLTIAEQSDPLIVDKVMVAIGRQPNVEGIGLQNTSIKYSAKGITHNAFYQTTEDHIYAIGDVIDTLQLAHVAMKEGIIAVEHMAGLPVAPLNYNDVPRCTYTDPEIASVGYTSSNYPQDRDVKIGRFNFNANAKAIILGDTAGFVEVLRDVVTDDIIGVSIIGAHATDMIAEMSDAMYLDASATEIGDAVHPHPSLSEAIQEATLDTHKIAIHK</sequence>
<keyword evidence="14" id="KW-0547">Nucleotide-binding</keyword>
<dbReference type="InterPro" id="IPR004099">
    <property type="entry name" value="Pyr_nucl-diS_OxRdtase_dimer"/>
</dbReference>
<keyword evidence="6 16" id="KW-0285">Flavoprotein</keyword>
<dbReference type="InterPro" id="IPR023753">
    <property type="entry name" value="FAD/NAD-binding_dom"/>
</dbReference>
<dbReference type="EMBL" id="BAYM01000089">
    <property type="protein sequence ID" value="GAN36927.1"/>
    <property type="molecule type" value="Genomic_DNA"/>
</dbReference>
<feature type="binding site" evidence="14">
    <location>
        <position position="115"/>
    </location>
    <ligand>
        <name>FAD</name>
        <dbReference type="ChEBI" id="CHEBI:57692"/>
    </ligand>
</feature>
<comment type="subcellular location">
    <subcellularLocation>
        <location evidence="1">Cytoplasm</location>
    </subcellularLocation>
</comment>
<dbReference type="Pfam" id="PF07992">
    <property type="entry name" value="Pyr_redox_2"/>
    <property type="match status" value="1"/>
</dbReference>